<feature type="domain" description="PPM-type phosphatase" evidence="1">
    <location>
        <begin position="44"/>
        <end position="366"/>
    </location>
</feature>
<name>A0A1D8N8X5_YARLL</name>
<dbReference type="FunFam" id="3.60.40.10:FF:000170">
    <property type="entry name" value="Type 2C protein phosphatase"/>
    <property type="match status" value="1"/>
</dbReference>
<dbReference type="PANTHER" id="PTHR13832">
    <property type="entry name" value="PROTEIN PHOSPHATASE 2C"/>
    <property type="match status" value="1"/>
</dbReference>
<dbReference type="eggNOG" id="KOG0698">
    <property type="taxonomic scope" value="Eukaryota"/>
</dbReference>
<dbReference type="InterPro" id="IPR015655">
    <property type="entry name" value="PP2C"/>
</dbReference>
<dbReference type="PANTHER" id="PTHR13832:SF589">
    <property type="entry name" value="[PYRUVATE DEHYDROGENASE [ACETYL-TRANSFERRING]]-PHOSPHATASE 2, MITOCHONDRIAL"/>
    <property type="match status" value="1"/>
</dbReference>
<evidence type="ECO:0000259" key="1">
    <source>
        <dbReference type="PROSITE" id="PS51746"/>
    </source>
</evidence>
<evidence type="ECO:0000313" key="4">
    <source>
        <dbReference type="Proteomes" id="UP000182444"/>
    </source>
</evidence>
<evidence type="ECO:0000313" key="3">
    <source>
        <dbReference type="EMBL" id="RDW25970.1"/>
    </source>
</evidence>
<reference evidence="2 4" key="1">
    <citation type="journal article" date="2016" name="PLoS ONE">
        <title>Sequence Assembly of Yarrowia lipolytica Strain W29/CLIB89 Shows Transposable Element Diversity.</title>
        <authorList>
            <person name="Magnan C."/>
            <person name="Yu J."/>
            <person name="Chang I."/>
            <person name="Jahn E."/>
            <person name="Kanomata Y."/>
            <person name="Wu J."/>
            <person name="Zeller M."/>
            <person name="Oakes M."/>
            <person name="Baldi P."/>
            <person name="Sandmeyer S."/>
        </authorList>
    </citation>
    <scope>NUCLEOTIDE SEQUENCE [LARGE SCALE GENOMIC DNA]</scope>
    <source>
        <strain evidence="2">CLIB89</strain>
        <strain evidence="4">CLIB89(W29)</strain>
    </source>
</reference>
<dbReference type="OMA" id="FKGGSTC"/>
<dbReference type="KEGG" id="yli:2907289"/>
<dbReference type="SUPFAM" id="SSF81606">
    <property type="entry name" value="PP2C-like"/>
    <property type="match status" value="1"/>
</dbReference>
<dbReference type="PROSITE" id="PS51746">
    <property type="entry name" value="PPM_2"/>
    <property type="match status" value="1"/>
</dbReference>
<dbReference type="Proteomes" id="UP000256601">
    <property type="component" value="Unassembled WGS sequence"/>
</dbReference>
<dbReference type="Pfam" id="PF00481">
    <property type="entry name" value="PP2C"/>
    <property type="match status" value="1"/>
</dbReference>
<dbReference type="Gene3D" id="3.60.40.10">
    <property type="entry name" value="PPM-type phosphatase domain"/>
    <property type="match status" value="1"/>
</dbReference>
<dbReference type="AlphaFoldDB" id="A0A1D8N8X5"/>
<organism evidence="2 4">
    <name type="scientific">Yarrowia lipolytica</name>
    <name type="common">Candida lipolytica</name>
    <dbReference type="NCBI Taxonomy" id="4952"/>
    <lineage>
        <taxon>Eukaryota</taxon>
        <taxon>Fungi</taxon>
        <taxon>Dikarya</taxon>
        <taxon>Ascomycota</taxon>
        <taxon>Saccharomycotina</taxon>
        <taxon>Dipodascomycetes</taxon>
        <taxon>Dipodascales</taxon>
        <taxon>Dipodascales incertae sedis</taxon>
        <taxon>Yarrowia</taxon>
    </lineage>
</organism>
<dbReference type="Proteomes" id="UP000182444">
    <property type="component" value="Chromosome 1B"/>
</dbReference>
<dbReference type="EMBL" id="KZ858990">
    <property type="protein sequence ID" value="RDW25970.1"/>
    <property type="molecule type" value="Genomic_DNA"/>
</dbReference>
<protein>
    <submittedName>
        <fullName evidence="3">Phosphatase 2C-like domain-containing protein</fullName>
    </submittedName>
</protein>
<dbReference type="VEuPathDB" id="FungiDB:YALI0_B22616g"/>
<dbReference type="VEuPathDB" id="FungiDB:YALI1_B29528g"/>
<proteinExistence type="predicted"/>
<dbReference type="OrthoDB" id="416093at2759"/>
<dbReference type="InterPro" id="IPR001932">
    <property type="entry name" value="PPM-type_phosphatase-like_dom"/>
</dbReference>
<accession>A0A1D8N8X5</accession>
<dbReference type="GO" id="GO:0004722">
    <property type="term" value="F:protein serine/threonine phosphatase activity"/>
    <property type="evidence" value="ECO:0007669"/>
    <property type="project" value="InterPro"/>
</dbReference>
<reference evidence="3 5" key="2">
    <citation type="submission" date="2018-07" db="EMBL/GenBank/DDBJ databases">
        <title>Draft Genome Assemblies for Five Robust Yarrowia lipolytica Strains Exhibiting High Lipid Production and Pentose Sugar Utilization and Sugar Alcohol Secretion from Undetoxified Lignocellulosic Biomass Hydrolysates.</title>
        <authorList>
            <consortium name="DOE Joint Genome Institute"/>
            <person name="Walker C."/>
            <person name="Ryu S."/>
            <person name="Na H."/>
            <person name="Zane M."/>
            <person name="LaButti K."/>
            <person name="Lipzen A."/>
            <person name="Haridas S."/>
            <person name="Barry K."/>
            <person name="Grigoriev I.V."/>
            <person name="Quarterman J."/>
            <person name="Slininger P."/>
            <person name="Dien B."/>
            <person name="Trinh C.T."/>
        </authorList>
    </citation>
    <scope>NUCLEOTIDE SEQUENCE [LARGE SCALE GENOMIC DNA]</scope>
    <source>
        <strain evidence="3 5">YB392</strain>
    </source>
</reference>
<evidence type="ECO:0000313" key="2">
    <source>
        <dbReference type="EMBL" id="AOW02083.1"/>
    </source>
</evidence>
<gene>
    <name evidence="3" type="ORF">B0I71DRAFT_131724</name>
    <name evidence="2" type="ORF">YALI1_B29528g</name>
</gene>
<dbReference type="CDD" id="cd00143">
    <property type="entry name" value="PP2Cc"/>
    <property type="match status" value="1"/>
</dbReference>
<sequence length="396" mass="44038">MVPRRGATIGAPLPRIFSRHVSNYFHYRQGDVAGRINLLSLPGFIGHYTSRVNRPYNEDRYSASVLKLPRGSTFAPRSLRKGMSAERQVFNFAVYDGHGSDECSEFLKDKLATYVEKADLNDADDITTKYKERFGGYWRRWKQMDKYRGRMSPYDDFQLRLPLAFLEADYDFEGKGGSTCTSVFLYCRHVAHSEAGPLPPGAEDNMFDPENDLSLVVAHVGDTRCIICDAKGEATPLTIDHHPSAPTEADRLRRFASSFFMDSFGEERFGVFANTRAFGDTLMKAKGVSAEPDVREVALQDEQFLVLVSDGVSGDVSDQEIVDLVTITANSSGSGRGSPQQAAQEVVEYAAALGGSDNATCMVIRLRGWGNGSQVDRTGELREYRLKNVDSRGNRM</sequence>
<dbReference type="GeneID" id="2907289"/>
<dbReference type="SMART" id="SM00332">
    <property type="entry name" value="PP2Cc"/>
    <property type="match status" value="1"/>
</dbReference>
<dbReference type="InterPro" id="IPR036457">
    <property type="entry name" value="PPM-type-like_dom_sf"/>
</dbReference>
<evidence type="ECO:0000313" key="5">
    <source>
        <dbReference type="Proteomes" id="UP000256601"/>
    </source>
</evidence>
<dbReference type="EMBL" id="CP017554">
    <property type="protein sequence ID" value="AOW02083.1"/>
    <property type="molecule type" value="Genomic_DNA"/>
</dbReference>
<dbReference type="RefSeq" id="XP_501229.1">
    <property type="nucleotide sequence ID" value="XM_501229.1"/>
</dbReference>